<dbReference type="GO" id="GO:0008240">
    <property type="term" value="F:tripeptidyl-peptidase activity"/>
    <property type="evidence" value="ECO:0007669"/>
    <property type="project" value="TreeGrafter"/>
</dbReference>
<evidence type="ECO:0000259" key="9">
    <source>
        <dbReference type="PROSITE" id="PS51695"/>
    </source>
</evidence>
<dbReference type="PROSITE" id="PS51695">
    <property type="entry name" value="SEDOLISIN"/>
    <property type="match status" value="1"/>
</dbReference>
<evidence type="ECO:0000256" key="4">
    <source>
        <dbReference type="ARBA" id="ARBA00022801"/>
    </source>
</evidence>
<evidence type="ECO:0000256" key="3">
    <source>
        <dbReference type="ARBA" id="ARBA00022723"/>
    </source>
</evidence>
<dbReference type="GO" id="GO:0046872">
    <property type="term" value="F:metal ion binding"/>
    <property type="evidence" value="ECO:0007669"/>
    <property type="project" value="UniProtKB-KW"/>
</dbReference>
<evidence type="ECO:0000256" key="6">
    <source>
        <dbReference type="ARBA" id="ARBA00022837"/>
    </source>
</evidence>
<dbReference type="AlphaFoldDB" id="A0A229TBZ1"/>
<comment type="caution">
    <text evidence="10">The sequence shown here is derived from an EMBL/GenBank/DDBJ whole genome shotgun (WGS) entry which is preliminary data.</text>
</comment>
<organism evidence="10 11">
    <name type="scientific">Amycolatopsis vastitatis</name>
    <dbReference type="NCBI Taxonomy" id="1905142"/>
    <lineage>
        <taxon>Bacteria</taxon>
        <taxon>Bacillati</taxon>
        <taxon>Actinomycetota</taxon>
        <taxon>Actinomycetes</taxon>
        <taxon>Pseudonocardiales</taxon>
        <taxon>Pseudonocardiaceae</taxon>
        <taxon>Amycolatopsis</taxon>
    </lineage>
</organism>
<keyword evidence="11" id="KW-1185">Reference proteome</keyword>
<protein>
    <recommendedName>
        <fullName evidence="9">Peptidase S53 domain-containing protein</fullName>
    </recommendedName>
</protein>
<keyword evidence="2" id="KW-0645">Protease</keyword>
<dbReference type="Gene3D" id="3.40.50.200">
    <property type="entry name" value="Peptidase S8/S53 domain"/>
    <property type="match status" value="1"/>
</dbReference>
<dbReference type="Pfam" id="PF09286">
    <property type="entry name" value="Pro-kuma_activ"/>
    <property type="match status" value="1"/>
</dbReference>
<dbReference type="InterPro" id="IPR050819">
    <property type="entry name" value="Tripeptidyl-peptidase_I"/>
</dbReference>
<dbReference type="Proteomes" id="UP000215199">
    <property type="component" value="Unassembled WGS sequence"/>
</dbReference>
<dbReference type="RefSeq" id="WP_093947832.1">
    <property type="nucleotide sequence ID" value="NZ_NMUL01000010.1"/>
</dbReference>
<evidence type="ECO:0000256" key="5">
    <source>
        <dbReference type="ARBA" id="ARBA00022825"/>
    </source>
</evidence>
<dbReference type="SUPFAM" id="SSF52743">
    <property type="entry name" value="Subtilisin-like"/>
    <property type="match status" value="1"/>
</dbReference>
<evidence type="ECO:0000256" key="7">
    <source>
        <dbReference type="ARBA" id="ARBA00023145"/>
    </source>
</evidence>
<dbReference type="EMBL" id="NMUL01000010">
    <property type="protein sequence ID" value="OXM68510.1"/>
    <property type="molecule type" value="Genomic_DNA"/>
</dbReference>
<name>A0A229TBZ1_9PSEU</name>
<feature type="compositionally biased region" description="Polar residues" evidence="8">
    <location>
        <begin position="628"/>
        <end position="637"/>
    </location>
</feature>
<feature type="region of interest" description="Disordered" evidence="8">
    <location>
        <begin position="301"/>
        <end position="326"/>
    </location>
</feature>
<comment type="cofactor">
    <cofactor evidence="1">
        <name>Ca(2+)</name>
        <dbReference type="ChEBI" id="CHEBI:29108"/>
    </cofactor>
</comment>
<dbReference type="PANTHER" id="PTHR14218:SF15">
    <property type="entry name" value="TRIPEPTIDYL-PEPTIDASE 1"/>
    <property type="match status" value="1"/>
</dbReference>
<evidence type="ECO:0000256" key="2">
    <source>
        <dbReference type="ARBA" id="ARBA00022670"/>
    </source>
</evidence>
<dbReference type="InterPro" id="IPR036852">
    <property type="entry name" value="Peptidase_S8/S53_dom_sf"/>
</dbReference>
<evidence type="ECO:0000313" key="10">
    <source>
        <dbReference type="EMBL" id="OXM68510.1"/>
    </source>
</evidence>
<sequence>MSILPHAATRGRLRRRHAAALTLVVSMALLAAGGRAGAASVPSRVTLPSPNPADLAGTSKPLDAAQVLNLRVYLADRPGVAPLAAAVSDPDSPVYGHYLTPHEFQRLFGPAAGQVTAVRDWLTGQGITVTASTAHYLAVTTTAGTFDNAFATQVSEYDTPRPFGGPYRRVALTGDLSVPAELGPDILSVTGFNETTLPRATGSAASAAVRTARAVNAPVAPCSHYWAEHTVSIPEAYGQTTAPTPICGYTPQQIRHAYGLDTSPYTGKGATVAVVLDDRNPDLPGDANRFFADHGLPGFAPGQYTEEDVSPPSSSHCFDSSARGPAHANGPGGLVGQWVESAIDIEAVHLAAPDAKLVYVGMDCVASSSGPGSDFLRNGLDGVTKVVDERLADVASGSWSLGEENYGPADLLVWDAILEQGAVEGIGFDFSSGDNGDALTGNPVHVPFPADDPWATQVGGTSLALGADGSIVGDYAWGQHRTPLNAAGTGYEQPPPGDFSQGSGGGVSTHYAQPHYQKPAVPAALSTLDGIQRPGRAGPDISLDAGIQILVGYTGSITEGQYGEAAQGGGTSLSAPLLAGVEADVIQAAGHPLGFVNPLLYSARGTGAIRDILPVDPAHPPVEFGAPEQQSSDNATLITEGEDGVLQAAPGYDDATGLGAPSPTFIAELGELSVDRRK</sequence>
<keyword evidence="7" id="KW-0865">Zymogen</keyword>
<proteinExistence type="predicted"/>
<evidence type="ECO:0000256" key="8">
    <source>
        <dbReference type="SAM" id="MobiDB-lite"/>
    </source>
</evidence>
<dbReference type="CDD" id="cd11377">
    <property type="entry name" value="Pro-peptidase_S53"/>
    <property type="match status" value="1"/>
</dbReference>
<dbReference type="PANTHER" id="PTHR14218">
    <property type="entry name" value="PROTEASE S8 TRIPEPTIDYL PEPTIDASE I CLN2"/>
    <property type="match status" value="1"/>
</dbReference>
<dbReference type="GO" id="GO:0004252">
    <property type="term" value="F:serine-type endopeptidase activity"/>
    <property type="evidence" value="ECO:0007669"/>
    <property type="project" value="InterPro"/>
</dbReference>
<feature type="region of interest" description="Disordered" evidence="8">
    <location>
        <begin position="486"/>
        <end position="512"/>
    </location>
</feature>
<keyword evidence="5" id="KW-0720">Serine protease</keyword>
<feature type="domain" description="Peptidase S53" evidence="9">
    <location>
        <begin position="248"/>
        <end position="673"/>
    </location>
</feature>
<feature type="region of interest" description="Disordered" evidence="8">
    <location>
        <begin position="621"/>
        <end position="643"/>
    </location>
</feature>
<dbReference type="CDD" id="cd04056">
    <property type="entry name" value="Peptidases_S53"/>
    <property type="match status" value="1"/>
</dbReference>
<keyword evidence="3" id="KW-0479">Metal-binding</keyword>
<dbReference type="InterPro" id="IPR015366">
    <property type="entry name" value="S53_propep"/>
</dbReference>
<dbReference type="InterPro" id="IPR030400">
    <property type="entry name" value="Sedolisin_dom"/>
</dbReference>
<dbReference type="SUPFAM" id="SSF54897">
    <property type="entry name" value="Protease propeptides/inhibitors"/>
    <property type="match status" value="1"/>
</dbReference>
<dbReference type="GO" id="GO:0006508">
    <property type="term" value="P:proteolysis"/>
    <property type="evidence" value="ECO:0007669"/>
    <property type="project" value="UniProtKB-KW"/>
</dbReference>
<keyword evidence="6" id="KW-0106">Calcium</keyword>
<accession>A0A229TBZ1</accession>
<keyword evidence="4" id="KW-0378">Hydrolase</keyword>
<dbReference type="SMART" id="SM00944">
    <property type="entry name" value="Pro-kuma_activ"/>
    <property type="match status" value="1"/>
</dbReference>
<reference evidence="11" key="1">
    <citation type="submission" date="2017-07" db="EMBL/GenBank/DDBJ databases">
        <title>Comparative genome mining reveals phylogenetic distribution patterns of secondary metabolites in Amycolatopsis.</title>
        <authorList>
            <person name="Adamek M."/>
            <person name="Alanjary M."/>
            <person name="Sales-Ortells H."/>
            <person name="Goodfellow M."/>
            <person name="Bull A.T."/>
            <person name="Kalinowski J."/>
            <person name="Ziemert N."/>
        </authorList>
    </citation>
    <scope>NUCLEOTIDE SEQUENCE [LARGE SCALE GENOMIC DNA]</scope>
    <source>
        <strain evidence="11">H5</strain>
    </source>
</reference>
<dbReference type="OrthoDB" id="3480681at2"/>
<evidence type="ECO:0000256" key="1">
    <source>
        <dbReference type="ARBA" id="ARBA00001913"/>
    </source>
</evidence>
<evidence type="ECO:0000313" key="11">
    <source>
        <dbReference type="Proteomes" id="UP000215199"/>
    </source>
</evidence>
<gene>
    <name evidence="10" type="ORF">CF165_13470</name>
</gene>